<feature type="non-terminal residue" evidence="1">
    <location>
        <position position="18"/>
    </location>
</feature>
<evidence type="ECO:0000313" key="2">
    <source>
        <dbReference type="Proteomes" id="UP000265520"/>
    </source>
</evidence>
<organism evidence="1 2">
    <name type="scientific">Trifolium medium</name>
    <dbReference type="NCBI Taxonomy" id="97028"/>
    <lineage>
        <taxon>Eukaryota</taxon>
        <taxon>Viridiplantae</taxon>
        <taxon>Streptophyta</taxon>
        <taxon>Embryophyta</taxon>
        <taxon>Tracheophyta</taxon>
        <taxon>Spermatophyta</taxon>
        <taxon>Magnoliopsida</taxon>
        <taxon>eudicotyledons</taxon>
        <taxon>Gunneridae</taxon>
        <taxon>Pentapetalae</taxon>
        <taxon>rosids</taxon>
        <taxon>fabids</taxon>
        <taxon>Fabales</taxon>
        <taxon>Fabaceae</taxon>
        <taxon>Papilionoideae</taxon>
        <taxon>50 kb inversion clade</taxon>
        <taxon>NPAAA clade</taxon>
        <taxon>Hologalegina</taxon>
        <taxon>IRL clade</taxon>
        <taxon>Trifolieae</taxon>
        <taxon>Trifolium</taxon>
    </lineage>
</organism>
<dbReference type="AlphaFoldDB" id="A0A392U6K6"/>
<sequence>MSEVSLKWNYSNSDEEPE</sequence>
<keyword evidence="2" id="KW-1185">Reference proteome</keyword>
<reference evidence="1 2" key="1">
    <citation type="journal article" date="2018" name="Front. Plant Sci.">
        <title>Red Clover (Trifolium pratense) and Zigzag Clover (T. medium) - A Picture of Genomic Similarities and Differences.</title>
        <authorList>
            <person name="Dluhosova J."/>
            <person name="Istvanek J."/>
            <person name="Nedelnik J."/>
            <person name="Repkova J."/>
        </authorList>
    </citation>
    <scope>NUCLEOTIDE SEQUENCE [LARGE SCALE GENOMIC DNA]</scope>
    <source>
        <strain evidence="2">cv. 10/8</strain>
        <tissue evidence="1">Leaf</tissue>
    </source>
</reference>
<dbReference type="Proteomes" id="UP000265520">
    <property type="component" value="Unassembled WGS sequence"/>
</dbReference>
<proteinExistence type="predicted"/>
<evidence type="ECO:0000313" key="1">
    <source>
        <dbReference type="EMBL" id="MCI68026.1"/>
    </source>
</evidence>
<name>A0A392U6K6_9FABA</name>
<protein>
    <submittedName>
        <fullName evidence="1">Uncharacterized protein</fullName>
    </submittedName>
</protein>
<comment type="caution">
    <text evidence="1">The sequence shown here is derived from an EMBL/GenBank/DDBJ whole genome shotgun (WGS) entry which is preliminary data.</text>
</comment>
<dbReference type="EMBL" id="LXQA010729056">
    <property type="protein sequence ID" value="MCI68026.1"/>
    <property type="molecule type" value="Genomic_DNA"/>
</dbReference>
<accession>A0A392U6K6</accession>